<feature type="transmembrane region" description="Helical" evidence="9">
    <location>
        <begin position="118"/>
        <end position="139"/>
    </location>
</feature>
<dbReference type="EMBL" id="CP128355">
    <property type="protein sequence ID" value="XAF69642.1"/>
    <property type="molecule type" value="Genomic_DNA"/>
</dbReference>
<evidence type="ECO:0000256" key="5">
    <source>
        <dbReference type="ARBA" id="ARBA00023122"/>
    </source>
</evidence>
<feature type="domain" description="CNNM transmembrane" evidence="11">
    <location>
        <begin position="1"/>
        <end position="179"/>
    </location>
</feature>
<dbReference type="Gene3D" id="3.10.580.10">
    <property type="entry name" value="CBS-domain"/>
    <property type="match status" value="1"/>
</dbReference>
<evidence type="ECO:0000256" key="1">
    <source>
        <dbReference type="ARBA" id="ARBA00004141"/>
    </source>
</evidence>
<protein>
    <submittedName>
        <fullName evidence="12">CNNM domain-containing protein</fullName>
    </submittedName>
</protein>
<evidence type="ECO:0000256" key="4">
    <source>
        <dbReference type="ARBA" id="ARBA00022989"/>
    </source>
</evidence>
<keyword evidence="5 7" id="KW-0129">CBS domain</keyword>
<organism evidence="12 13">
    <name type="scientific">Staphylococcus hsinchuensis</name>
    <dbReference type="NCBI Taxonomy" id="3051183"/>
    <lineage>
        <taxon>Bacteria</taxon>
        <taxon>Bacillati</taxon>
        <taxon>Bacillota</taxon>
        <taxon>Bacilli</taxon>
        <taxon>Bacillales</taxon>
        <taxon>Staphylococcaceae</taxon>
        <taxon>Staphylococcus</taxon>
    </lineage>
</organism>
<keyword evidence="13" id="KW-1185">Reference proteome</keyword>
<evidence type="ECO:0000259" key="11">
    <source>
        <dbReference type="PROSITE" id="PS51846"/>
    </source>
</evidence>
<evidence type="ECO:0000259" key="10">
    <source>
        <dbReference type="PROSITE" id="PS51371"/>
    </source>
</evidence>
<dbReference type="CDD" id="cd04590">
    <property type="entry name" value="CBS_pair_CorC_HlyC_assoc"/>
    <property type="match status" value="1"/>
</dbReference>
<evidence type="ECO:0000256" key="6">
    <source>
        <dbReference type="ARBA" id="ARBA00023136"/>
    </source>
</evidence>
<evidence type="ECO:0000313" key="13">
    <source>
        <dbReference type="Proteomes" id="UP001436297"/>
    </source>
</evidence>
<evidence type="ECO:0000256" key="8">
    <source>
        <dbReference type="PROSITE-ProRule" id="PRU01193"/>
    </source>
</evidence>
<dbReference type="InterPro" id="IPR044751">
    <property type="entry name" value="Ion_transp-like_CBS"/>
</dbReference>
<gene>
    <name evidence="12" type="ORF">QQM35_06075</name>
</gene>
<evidence type="ECO:0000256" key="3">
    <source>
        <dbReference type="ARBA" id="ARBA00022737"/>
    </source>
</evidence>
<dbReference type="PANTHER" id="PTHR22777:SF17">
    <property type="entry name" value="UPF0053 PROTEIN SLL0260"/>
    <property type="match status" value="1"/>
</dbReference>
<dbReference type="InterPro" id="IPR002550">
    <property type="entry name" value="CNNM"/>
</dbReference>
<proteinExistence type="predicted"/>
<evidence type="ECO:0000256" key="9">
    <source>
        <dbReference type="SAM" id="Phobius"/>
    </source>
</evidence>
<sequence length="339" mass="39016">MIIAIIILLFASFFFSISETALTAVNRLKLQTEAEEGNKKSKNITKLLTKPRRMITTILIGKNISNVLLITLVTILTLKSDTNIIWATIITILAVLLLLEVLPRALAETYPYTISRLVYWPLTIFIIIFSPLTLVVHGFTNAMKNVLPNAQKDEQRFSKEEIRQIVTIAESEGAFNKIEHNRIQGVMDFEKYKITDVDTTPRINVTAFPSDISYEEAYDTVTSNPFTRYPVYGEDIDDIIGVFHSKYLLTWSRNQSDTIMNYISEPLFVNEHNKAEWVLRKMTVTRKHLAIVLDEYGGTDAIVSHEDLIEEMLGMEIEDEMDKEEEYKLRQQMKSHSQR</sequence>
<reference evidence="12 13" key="1">
    <citation type="journal article" date="2024" name="Pathogens">
        <title>Staphylococcus hsinchuensis sp. nov., Isolated from Soymilk.</title>
        <authorList>
            <person name="Wang Y.T."/>
            <person name="Lin Y.C."/>
            <person name="Hsieh Y.H."/>
            <person name="Lin Y.T."/>
            <person name="Hamada M."/>
            <person name="Chen C.C."/>
            <person name="Liou J.S."/>
            <person name="Lee A.Y."/>
            <person name="Zhang W.L."/>
            <person name="Chen Y.T."/>
            <person name="Huang C.H."/>
        </authorList>
    </citation>
    <scope>NUCLEOTIDE SEQUENCE [LARGE SCALE GENOMIC DNA]</scope>
    <source>
        <strain evidence="12 13">H164</strain>
    </source>
</reference>
<evidence type="ECO:0000256" key="7">
    <source>
        <dbReference type="PROSITE-ProRule" id="PRU00703"/>
    </source>
</evidence>
<accession>A0ABZ3EBD6</accession>
<name>A0ABZ3EBD6_9STAP</name>
<dbReference type="Proteomes" id="UP001436297">
    <property type="component" value="Chromosome"/>
</dbReference>
<dbReference type="InterPro" id="IPR000644">
    <property type="entry name" value="CBS_dom"/>
</dbReference>
<dbReference type="Pfam" id="PF01595">
    <property type="entry name" value="CNNM"/>
    <property type="match status" value="1"/>
</dbReference>
<dbReference type="RefSeq" id="WP_251519286.1">
    <property type="nucleotide sequence ID" value="NZ_CP128355.1"/>
</dbReference>
<dbReference type="PANTHER" id="PTHR22777">
    <property type="entry name" value="HEMOLYSIN-RELATED"/>
    <property type="match status" value="1"/>
</dbReference>
<keyword evidence="6 8" id="KW-0472">Membrane</keyword>
<dbReference type="PROSITE" id="PS51846">
    <property type="entry name" value="CNNM"/>
    <property type="match status" value="1"/>
</dbReference>
<evidence type="ECO:0000313" key="12">
    <source>
        <dbReference type="EMBL" id="XAF69642.1"/>
    </source>
</evidence>
<keyword evidence="4 8" id="KW-1133">Transmembrane helix</keyword>
<feature type="domain" description="CBS" evidence="10">
    <location>
        <begin position="260"/>
        <end position="320"/>
    </location>
</feature>
<feature type="transmembrane region" description="Helical" evidence="9">
    <location>
        <begin position="85"/>
        <end position="106"/>
    </location>
</feature>
<dbReference type="InterPro" id="IPR046342">
    <property type="entry name" value="CBS_dom_sf"/>
</dbReference>
<keyword evidence="2 8" id="KW-0812">Transmembrane</keyword>
<dbReference type="SUPFAM" id="SSF54631">
    <property type="entry name" value="CBS-domain pair"/>
    <property type="match status" value="1"/>
</dbReference>
<keyword evidence="3" id="KW-0677">Repeat</keyword>
<comment type="subcellular location">
    <subcellularLocation>
        <location evidence="1">Membrane</location>
        <topology evidence="1">Multi-pass membrane protein</topology>
    </subcellularLocation>
</comment>
<dbReference type="PROSITE" id="PS51371">
    <property type="entry name" value="CBS"/>
    <property type="match status" value="1"/>
</dbReference>
<dbReference type="Pfam" id="PF00571">
    <property type="entry name" value="CBS"/>
    <property type="match status" value="1"/>
</dbReference>
<feature type="transmembrane region" description="Helical" evidence="9">
    <location>
        <begin position="54"/>
        <end position="78"/>
    </location>
</feature>
<evidence type="ECO:0000256" key="2">
    <source>
        <dbReference type="ARBA" id="ARBA00022692"/>
    </source>
</evidence>